<feature type="domain" description="Acyl-CoA oxidase/dehydrogenase middle" evidence="13">
    <location>
        <begin position="129"/>
        <end position="225"/>
    </location>
</feature>
<dbReference type="InterPro" id="IPR036250">
    <property type="entry name" value="AcylCo_DH-like_C"/>
</dbReference>
<evidence type="ECO:0000256" key="7">
    <source>
        <dbReference type="ARBA" id="ARBA00037085"/>
    </source>
</evidence>
<evidence type="ECO:0000259" key="14">
    <source>
        <dbReference type="Pfam" id="PF02771"/>
    </source>
</evidence>
<evidence type="ECO:0000256" key="3">
    <source>
        <dbReference type="ARBA" id="ARBA00009347"/>
    </source>
</evidence>
<evidence type="ECO:0000256" key="8">
    <source>
        <dbReference type="ARBA" id="ARBA00040394"/>
    </source>
</evidence>
<name>A0A3G8JSF9_9ACTN</name>
<evidence type="ECO:0000256" key="6">
    <source>
        <dbReference type="ARBA" id="ARBA00023002"/>
    </source>
</evidence>
<dbReference type="PANTHER" id="PTHR48083">
    <property type="entry name" value="MEDIUM-CHAIN SPECIFIC ACYL-COA DEHYDROGENASE, MITOCHONDRIAL-RELATED"/>
    <property type="match status" value="1"/>
</dbReference>
<keyword evidence="5 11" id="KW-0274">FAD</keyword>
<sequence>MNDSPSSRRTVFDDEHEAFRDSFRTLLHRRVIPEYDKWEADGLVPREVFVDAGAHGFLGMAVDDEFGGGGVDDFRFNAVMAEEVARAGVMSFGINLHNDICVPYFIRYAEDEQRRRWLPGLCSGELVAAIAMTEPGTGSDLAGITSTAVRRGDHFVLNGAKTFISNGMNADVVIVAARTDNGANRHGGLTLFVVERDMAGFSRGRNLEKIGMHAQDTAELFFDDVEVPVSNVLGEVNEGFRYLVSNLPQERMTIAVASAAAAATAVDLAVDYVSSRKAFGRQLSANQNTRFTLADAHVQTEVVRSFVDDCLRAHVAGELGADRAAMAKLAATEVQGRVVDKCLQMFGGYGYMAEYPIARAYVDARVQRIYGGTSEIMKEIIGKSLFDGVGRGAAS</sequence>
<gene>
    <name evidence="15" type="primary">mmgC_12</name>
    <name evidence="15" type="ORF">D7316_04267</name>
</gene>
<dbReference type="Gene3D" id="2.40.110.10">
    <property type="entry name" value="Butyryl-CoA Dehydrogenase, subunit A, domain 2"/>
    <property type="match status" value="1"/>
</dbReference>
<evidence type="ECO:0000259" key="13">
    <source>
        <dbReference type="Pfam" id="PF02770"/>
    </source>
</evidence>
<dbReference type="InterPro" id="IPR046373">
    <property type="entry name" value="Acyl-CoA_Oxase/DH_mid-dom_sf"/>
</dbReference>
<dbReference type="SUPFAM" id="SSF47203">
    <property type="entry name" value="Acyl-CoA dehydrogenase C-terminal domain-like"/>
    <property type="match status" value="1"/>
</dbReference>
<evidence type="ECO:0000256" key="5">
    <source>
        <dbReference type="ARBA" id="ARBA00022827"/>
    </source>
</evidence>
<evidence type="ECO:0000256" key="10">
    <source>
        <dbReference type="ARBA" id="ARBA00052546"/>
    </source>
</evidence>
<dbReference type="FunFam" id="2.40.110.10:FF:000002">
    <property type="entry name" value="Acyl-CoA dehydrogenase fadE12"/>
    <property type="match status" value="1"/>
</dbReference>
<dbReference type="Pfam" id="PF02770">
    <property type="entry name" value="Acyl-CoA_dh_M"/>
    <property type="match status" value="1"/>
</dbReference>
<dbReference type="Gene3D" id="1.10.540.10">
    <property type="entry name" value="Acyl-CoA dehydrogenase/oxidase, N-terminal domain"/>
    <property type="match status" value="1"/>
</dbReference>
<keyword evidence="4 11" id="KW-0285">Flavoprotein</keyword>
<comment type="function">
    <text evidence="7">Catalyzes the dehydrogenation at the alpha-beta position of ACP-bound acyl chains. This results in the introduction of a double bond in the lipidic chain, which is further transferred to the epsilon-amino group of lysine residue in the mycobactin core by MbtK.</text>
</comment>
<dbReference type="GO" id="GO:0005737">
    <property type="term" value="C:cytoplasm"/>
    <property type="evidence" value="ECO:0007669"/>
    <property type="project" value="TreeGrafter"/>
</dbReference>
<dbReference type="Gene3D" id="1.20.140.10">
    <property type="entry name" value="Butyryl-CoA Dehydrogenase, subunit A, domain 3"/>
    <property type="match status" value="1"/>
</dbReference>
<organism evidence="15 16">
    <name type="scientific">Gordonia insulae</name>
    <dbReference type="NCBI Taxonomy" id="2420509"/>
    <lineage>
        <taxon>Bacteria</taxon>
        <taxon>Bacillati</taxon>
        <taxon>Actinomycetota</taxon>
        <taxon>Actinomycetes</taxon>
        <taxon>Mycobacteriales</taxon>
        <taxon>Gordoniaceae</taxon>
        <taxon>Gordonia</taxon>
    </lineage>
</organism>
<evidence type="ECO:0000256" key="1">
    <source>
        <dbReference type="ARBA" id="ARBA00001974"/>
    </source>
</evidence>
<dbReference type="FunFam" id="1.20.140.10:FF:000001">
    <property type="entry name" value="Acyl-CoA dehydrogenase"/>
    <property type="match status" value="1"/>
</dbReference>
<dbReference type="InterPro" id="IPR013786">
    <property type="entry name" value="AcylCoA_DH/ox_N"/>
</dbReference>
<accession>A0A3G8JSF9</accession>
<dbReference type="InterPro" id="IPR050741">
    <property type="entry name" value="Acyl-CoA_dehydrogenase"/>
</dbReference>
<comment type="pathway">
    <text evidence="2">Siderophore biosynthesis; mycobactin biosynthesis.</text>
</comment>
<dbReference type="Pfam" id="PF00441">
    <property type="entry name" value="Acyl-CoA_dh_1"/>
    <property type="match status" value="1"/>
</dbReference>
<dbReference type="SUPFAM" id="SSF56645">
    <property type="entry name" value="Acyl-CoA dehydrogenase NM domain-like"/>
    <property type="match status" value="1"/>
</dbReference>
<evidence type="ECO:0000313" key="15">
    <source>
        <dbReference type="EMBL" id="AZG47655.1"/>
    </source>
</evidence>
<evidence type="ECO:0000313" key="16">
    <source>
        <dbReference type="Proteomes" id="UP000271469"/>
    </source>
</evidence>
<dbReference type="InterPro" id="IPR009075">
    <property type="entry name" value="AcylCo_DH/oxidase_C"/>
</dbReference>
<feature type="domain" description="Acyl-CoA dehydrogenase/oxidase N-terminal" evidence="14">
    <location>
        <begin position="14"/>
        <end position="125"/>
    </location>
</feature>
<dbReference type="GO" id="GO:0003995">
    <property type="term" value="F:acyl-CoA dehydrogenase activity"/>
    <property type="evidence" value="ECO:0007669"/>
    <property type="project" value="InterPro"/>
</dbReference>
<proteinExistence type="inferred from homology"/>
<dbReference type="InterPro" id="IPR006091">
    <property type="entry name" value="Acyl-CoA_Oxase/DH_mid-dom"/>
</dbReference>
<dbReference type="Proteomes" id="UP000271469">
    <property type="component" value="Chromosome"/>
</dbReference>
<dbReference type="InterPro" id="IPR037069">
    <property type="entry name" value="AcylCoA_DH/ox_N_sf"/>
</dbReference>
<comment type="cofactor">
    <cofactor evidence="1 11">
        <name>FAD</name>
        <dbReference type="ChEBI" id="CHEBI:57692"/>
    </cofactor>
</comment>
<dbReference type="GO" id="GO:0033539">
    <property type="term" value="P:fatty acid beta-oxidation using acyl-CoA dehydrogenase"/>
    <property type="evidence" value="ECO:0007669"/>
    <property type="project" value="TreeGrafter"/>
</dbReference>
<dbReference type="FunFam" id="1.10.540.10:FF:000009">
    <property type="entry name" value="Probable acyl-CoA dehydrogenase"/>
    <property type="match status" value="1"/>
</dbReference>
<keyword evidence="16" id="KW-1185">Reference proteome</keyword>
<keyword evidence="6 11" id="KW-0560">Oxidoreductase</keyword>
<dbReference type="Pfam" id="PF02771">
    <property type="entry name" value="Acyl-CoA_dh_N"/>
    <property type="match status" value="1"/>
</dbReference>
<evidence type="ECO:0000256" key="2">
    <source>
        <dbReference type="ARBA" id="ARBA00005102"/>
    </source>
</evidence>
<feature type="domain" description="Acyl-CoA dehydrogenase/oxidase C-terminal" evidence="12">
    <location>
        <begin position="237"/>
        <end position="385"/>
    </location>
</feature>
<reference evidence="15 16" key="1">
    <citation type="submission" date="2018-11" db="EMBL/GenBank/DDBJ databases">
        <title>Gordonia insulae sp. nov., isolated from an island soil.</title>
        <authorList>
            <person name="Kim Y.S."/>
            <person name="Kim S.B."/>
        </authorList>
    </citation>
    <scope>NUCLEOTIDE SEQUENCE [LARGE SCALE GENOMIC DNA]</scope>
    <source>
        <strain evidence="15 16">MMS17-SY073</strain>
    </source>
</reference>
<evidence type="ECO:0000256" key="11">
    <source>
        <dbReference type="RuleBase" id="RU362125"/>
    </source>
</evidence>
<evidence type="ECO:0000259" key="12">
    <source>
        <dbReference type="Pfam" id="PF00441"/>
    </source>
</evidence>
<evidence type="ECO:0000256" key="9">
    <source>
        <dbReference type="ARBA" id="ARBA00042660"/>
    </source>
</evidence>
<dbReference type="PANTHER" id="PTHR48083:SF20">
    <property type="entry name" value="LONG-CHAIN SPECIFIC ACYL-COA DEHYDROGENASE, MITOCHONDRIAL"/>
    <property type="match status" value="1"/>
</dbReference>
<dbReference type="PROSITE" id="PS00073">
    <property type="entry name" value="ACYL_COA_DH_2"/>
    <property type="match status" value="1"/>
</dbReference>
<protein>
    <recommendedName>
        <fullName evidence="8">Acyl-[acyl-carrier-protein] dehydrogenase MbtN</fullName>
    </recommendedName>
    <alternativeName>
        <fullName evidence="9">Mycobactin synthase protein N</fullName>
    </alternativeName>
</protein>
<dbReference type="KEGG" id="gom:D7316_04267"/>
<comment type="similarity">
    <text evidence="3 11">Belongs to the acyl-CoA dehydrogenase family.</text>
</comment>
<evidence type="ECO:0000256" key="4">
    <source>
        <dbReference type="ARBA" id="ARBA00022630"/>
    </source>
</evidence>
<dbReference type="EMBL" id="CP033972">
    <property type="protein sequence ID" value="AZG47655.1"/>
    <property type="molecule type" value="Genomic_DNA"/>
</dbReference>
<dbReference type="InterPro" id="IPR009100">
    <property type="entry name" value="AcylCoA_DH/oxidase_NM_dom_sf"/>
</dbReference>
<comment type="catalytic activity">
    <reaction evidence="10">
        <text>a 2,3-saturated acyl-CoA + A = a 2,3-dehydroacyl-CoA + AH2</text>
        <dbReference type="Rhea" id="RHEA:48608"/>
        <dbReference type="ChEBI" id="CHEBI:13193"/>
        <dbReference type="ChEBI" id="CHEBI:17499"/>
        <dbReference type="ChEBI" id="CHEBI:60015"/>
        <dbReference type="ChEBI" id="CHEBI:65111"/>
    </reaction>
</comment>
<dbReference type="GO" id="GO:0050660">
    <property type="term" value="F:flavin adenine dinucleotide binding"/>
    <property type="evidence" value="ECO:0007669"/>
    <property type="project" value="InterPro"/>
</dbReference>
<dbReference type="InterPro" id="IPR006089">
    <property type="entry name" value="Acyl-CoA_DH_CS"/>
</dbReference>
<dbReference type="AlphaFoldDB" id="A0A3G8JSF9"/>